<proteinExistence type="predicted"/>
<gene>
    <name evidence="1" type="ORF">CEXT_508141</name>
</gene>
<sequence length="107" mass="12379">MRREQRAWGRGARVWEGRSPELKTICLRKITSFQFWLGRCFGITTICDRNAKNGMDKYFGFSKGGCRYYNKAPGCLSMCLCLMPLCIDTLRVVKIISFPMFVDGAFW</sequence>
<protein>
    <submittedName>
        <fullName evidence="1">Uncharacterized protein</fullName>
    </submittedName>
</protein>
<keyword evidence="2" id="KW-1185">Reference proteome</keyword>
<name>A0AAV4XXH8_CAEEX</name>
<evidence type="ECO:0000313" key="2">
    <source>
        <dbReference type="Proteomes" id="UP001054945"/>
    </source>
</evidence>
<organism evidence="1 2">
    <name type="scientific">Caerostris extrusa</name>
    <name type="common">Bark spider</name>
    <name type="synonym">Caerostris bankana</name>
    <dbReference type="NCBI Taxonomy" id="172846"/>
    <lineage>
        <taxon>Eukaryota</taxon>
        <taxon>Metazoa</taxon>
        <taxon>Ecdysozoa</taxon>
        <taxon>Arthropoda</taxon>
        <taxon>Chelicerata</taxon>
        <taxon>Arachnida</taxon>
        <taxon>Araneae</taxon>
        <taxon>Araneomorphae</taxon>
        <taxon>Entelegynae</taxon>
        <taxon>Araneoidea</taxon>
        <taxon>Araneidae</taxon>
        <taxon>Caerostris</taxon>
    </lineage>
</organism>
<evidence type="ECO:0000313" key="1">
    <source>
        <dbReference type="EMBL" id="GIY99791.1"/>
    </source>
</evidence>
<dbReference type="EMBL" id="BPLR01001083">
    <property type="protein sequence ID" value="GIY99791.1"/>
    <property type="molecule type" value="Genomic_DNA"/>
</dbReference>
<reference evidence="1 2" key="1">
    <citation type="submission" date="2021-06" db="EMBL/GenBank/DDBJ databases">
        <title>Caerostris extrusa draft genome.</title>
        <authorList>
            <person name="Kono N."/>
            <person name="Arakawa K."/>
        </authorList>
    </citation>
    <scope>NUCLEOTIDE SEQUENCE [LARGE SCALE GENOMIC DNA]</scope>
</reference>
<dbReference type="AlphaFoldDB" id="A0AAV4XXH8"/>
<dbReference type="Proteomes" id="UP001054945">
    <property type="component" value="Unassembled WGS sequence"/>
</dbReference>
<comment type="caution">
    <text evidence="1">The sequence shown here is derived from an EMBL/GenBank/DDBJ whole genome shotgun (WGS) entry which is preliminary data.</text>
</comment>
<accession>A0AAV4XXH8</accession>